<accession>A0A853BU06</accession>
<dbReference type="AlphaFoldDB" id="A0A853BU06"/>
<gene>
    <name evidence="1" type="ORF">HNR12_004513</name>
</gene>
<dbReference type="Proteomes" id="UP000575985">
    <property type="component" value="Unassembled WGS sequence"/>
</dbReference>
<comment type="caution">
    <text evidence="1">The sequence shown here is derived from an EMBL/GenBank/DDBJ whole genome shotgun (WGS) entry which is preliminary data.</text>
</comment>
<keyword evidence="2" id="KW-1185">Reference proteome</keyword>
<name>A0A853BU06_9ACTN</name>
<dbReference type="RefSeq" id="WP_179769426.1">
    <property type="nucleotide sequence ID" value="NZ_JACCFO010000001.1"/>
</dbReference>
<proteinExistence type="predicted"/>
<dbReference type="EMBL" id="JACCFO010000001">
    <property type="protein sequence ID" value="NYI98236.1"/>
    <property type="molecule type" value="Genomic_DNA"/>
</dbReference>
<sequence>MIDRWLADGGTVTYGADADTSCFLLVRDDAPPQDNLWPVVLYPVSGRIEVVFQHLSRRAPIDDIGLRRKFLDLLNGVPGAEIAEVKLDLGPAFPWPPSTARERPG</sequence>
<evidence type="ECO:0000313" key="1">
    <source>
        <dbReference type="EMBL" id="NYI98236.1"/>
    </source>
</evidence>
<protein>
    <submittedName>
        <fullName evidence="1">Uncharacterized protein</fullName>
    </submittedName>
</protein>
<evidence type="ECO:0000313" key="2">
    <source>
        <dbReference type="Proteomes" id="UP000575985"/>
    </source>
</evidence>
<organism evidence="1 2">
    <name type="scientific">Streptomonospora nanhaiensis</name>
    <dbReference type="NCBI Taxonomy" id="1323731"/>
    <lineage>
        <taxon>Bacteria</taxon>
        <taxon>Bacillati</taxon>
        <taxon>Actinomycetota</taxon>
        <taxon>Actinomycetes</taxon>
        <taxon>Streptosporangiales</taxon>
        <taxon>Nocardiopsidaceae</taxon>
        <taxon>Streptomonospora</taxon>
    </lineage>
</organism>
<reference evidence="1 2" key="1">
    <citation type="submission" date="2020-07" db="EMBL/GenBank/DDBJ databases">
        <title>Sequencing the genomes of 1000 actinobacteria strains.</title>
        <authorList>
            <person name="Klenk H.-P."/>
        </authorList>
    </citation>
    <scope>NUCLEOTIDE SEQUENCE [LARGE SCALE GENOMIC DNA]</scope>
    <source>
        <strain evidence="1 2">DSM 45927</strain>
    </source>
</reference>